<dbReference type="PANTHER" id="PTHR43000">
    <property type="entry name" value="DTDP-D-GLUCOSE 4,6-DEHYDRATASE-RELATED"/>
    <property type="match status" value="1"/>
</dbReference>
<name>A0A1H4C561_XYLRU</name>
<dbReference type="InterPro" id="IPR036291">
    <property type="entry name" value="NAD(P)-bd_dom_sf"/>
</dbReference>
<reference evidence="3 4" key="1">
    <citation type="submission" date="2016-10" db="EMBL/GenBank/DDBJ databases">
        <authorList>
            <person name="de Groot N.N."/>
        </authorList>
    </citation>
    <scope>NUCLEOTIDE SEQUENCE [LARGE SCALE GENOMIC DNA]</scope>
    <source>
        <strain evidence="3 4">D31d</strain>
    </source>
</reference>
<evidence type="ECO:0000256" key="1">
    <source>
        <dbReference type="ARBA" id="ARBA00007637"/>
    </source>
</evidence>
<comment type="similarity">
    <text evidence="1">Belongs to the NAD(P)-dependent epimerase/dehydratase family.</text>
</comment>
<protein>
    <submittedName>
        <fullName evidence="3">Nucleoside-diphosphate-sugar epimerase</fullName>
    </submittedName>
</protein>
<dbReference type="OrthoDB" id="329806at2"/>
<dbReference type="Pfam" id="PF01370">
    <property type="entry name" value="Epimerase"/>
    <property type="match status" value="1"/>
</dbReference>
<proteinExistence type="inferred from homology"/>
<dbReference type="AlphaFoldDB" id="A0A1H4C561"/>
<organism evidence="3 4">
    <name type="scientific">Xylanibacter ruminicola</name>
    <name type="common">Prevotella ruminicola</name>
    <dbReference type="NCBI Taxonomy" id="839"/>
    <lineage>
        <taxon>Bacteria</taxon>
        <taxon>Pseudomonadati</taxon>
        <taxon>Bacteroidota</taxon>
        <taxon>Bacteroidia</taxon>
        <taxon>Bacteroidales</taxon>
        <taxon>Prevotellaceae</taxon>
        <taxon>Xylanibacter</taxon>
    </lineage>
</organism>
<dbReference type="SUPFAM" id="SSF51735">
    <property type="entry name" value="NAD(P)-binding Rossmann-fold domains"/>
    <property type="match status" value="1"/>
</dbReference>
<gene>
    <name evidence="3" type="ORF">SAMN05216462_1773</name>
</gene>
<evidence type="ECO:0000313" key="4">
    <source>
        <dbReference type="Proteomes" id="UP000182257"/>
    </source>
</evidence>
<evidence type="ECO:0000259" key="2">
    <source>
        <dbReference type="Pfam" id="PF01370"/>
    </source>
</evidence>
<dbReference type="EMBL" id="FNRF01000003">
    <property type="protein sequence ID" value="SEA55480.1"/>
    <property type="molecule type" value="Genomic_DNA"/>
</dbReference>
<dbReference type="Gene3D" id="3.40.50.720">
    <property type="entry name" value="NAD(P)-binding Rossmann-like Domain"/>
    <property type="match status" value="1"/>
</dbReference>
<evidence type="ECO:0000313" key="3">
    <source>
        <dbReference type="EMBL" id="SEA55480.1"/>
    </source>
</evidence>
<feature type="domain" description="NAD-dependent epimerase/dehydratase" evidence="2">
    <location>
        <begin position="5"/>
        <end position="215"/>
    </location>
</feature>
<sequence length="298" mass="33139">MKKLLFTGASGFLGYNVRPILEKTYDVHTIGLTDDDDIKINIAKEVPAINTHYDVVLHAAGKAHTVPKTEAEKQVFYDVNYQGTVNLCKALESVGVPKVLIFISTVAVYGCEYGELIDETHPLNGKTPYADSKIKAEQYLTKWCLDYHVRLSILRPSLLAGKNAPGNLGAMVNGIKKGFYMNIAGGKVVKSILMAEDIARLIPLLEEKGGIYNVCDTRQPSFGDISKSVAKQLGKSKPISIPYWMAWCMAKVGDLLGRKAPINSYKLEKMTKSLTFSNEKARRELNWEPLDVLTYYKI</sequence>
<dbReference type="RefSeq" id="WP_074761133.1">
    <property type="nucleotide sequence ID" value="NZ_FNRF01000003.1"/>
</dbReference>
<dbReference type="Proteomes" id="UP000182257">
    <property type="component" value="Unassembled WGS sequence"/>
</dbReference>
<dbReference type="InterPro" id="IPR001509">
    <property type="entry name" value="Epimerase_deHydtase"/>
</dbReference>
<accession>A0A1H4C561</accession>